<dbReference type="EMBL" id="ASHM01077967">
    <property type="protein sequence ID" value="PNX58160.1"/>
    <property type="molecule type" value="Genomic_DNA"/>
</dbReference>
<protein>
    <submittedName>
        <fullName evidence="1">NAC transcription factor-like protein</fullName>
    </submittedName>
</protein>
<comment type="caution">
    <text evidence="1">The sequence shown here is derived from an EMBL/GenBank/DDBJ whole genome shotgun (WGS) entry which is preliminary data.</text>
</comment>
<reference evidence="1 2" key="1">
    <citation type="journal article" date="2014" name="Am. J. Bot.">
        <title>Genome assembly and annotation for red clover (Trifolium pratense; Fabaceae).</title>
        <authorList>
            <person name="Istvanek J."/>
            <person name="Jaros M."/>
            <person name="Krenek A."/>
            <person name="Repkova J."/>
        </authorList>
    </citation>
    <scope>NUCLEOTIDE SEQUENCE [LARGE SCALE GENOMIC DNA]</scope>
    <source>
        <strain evidence="2">cv. Tatra</strain>
        <tissue evidence="1">Young leaves</tissue>
    </source>
</reference>
<organism evidence="1 2">
    <name type="scientific">Trifolium pratense</name>
    <name type="common">Red clover</name>
    <dbReference type="NCBI Taxonomy" id="57577"/>
    <lineage>
        <taxon>Eukaryota</taxon>
        <taxon>Viridiplantae</taxon>
        <taxon>Streptophyta</taxon>
        <taxon>Embryophyta</taxon>
        <taxon>Tracheophyta</taxon>
        <taxon>Spermatophyta</taxon>
        <taxon>Magnoliopsida</taxon>
        <taxon>eudicotyledons</taxon>
        <taxon>Gunneridae</taxon>
        <taxon>Pentapetalae</taxon>
        <taxon>rosids</taxon>
        <taxon>fabids</taxon>
        <taxon>Fabales</taxon>
        <taxon>Fabaceae</taxon>
        <taxon>Papilionoideae</taxon>
        <taxon>50 kb inversion clade</taxon>
        <taxon>NPAAA clade</taxon>
        <taxon>Hologalegina</taxon>
        <taxon>IRL clade</taxon>
        <taxon>Trifolieae</taxon>
        <taxon>Trifolium</taxon>
    </lineage>
</organism>
<name>A0A2K3JVX7_TRIPR</name>
<accession>A0A2K3JVX7</accession>
<dbReference type="AlphaFoldDB" id="A0A2K3JVX7"/>
<reference evidence="1 2" key="2">
    <citation type="journal article" date="2017" name="Front. Plant Sci.">
        <title>Gene Classification and Mining of Molecular Markers Useful in Red Clover (Trifolium pratense) Breeding.</title>
        <authorList>
            <person name="Istvanek J."/>
            <person name="Dluhosova J."/>
            <person name="Dluhos P."/>
            <person name="Patkova L."/>
            <person name="Nedelnik J."/>
            <person name="Repkova J."/>
        </authorList>
    </citation>
    <scope>NUCLEOTIDE SEQUENCE [LARGE SCALE GENOMIC DNA]</scope>
    <source>
        <strain evidence="2">cv. Tatra</strain>
        <tissue evidence="1">Young leaves</tissue>
    </source>
</reference>
<proteinExistence type="predicted"/>
<sequence length="92" mass="10534">MVMGQFSEAMIFPVTSAPNIQSDEGLLFYEDDFLEINELTDTEPAFSNLEKFNINLVDNLKFEDGLSEFDLYQDAEMFLCGNETVSHALYLF</sequence>
<evidence type="ECO:0000313" key="1">
    <source>
        <dbReference type="EMBL" id="PNX58160.1"/>
    </source>
</evidence>
<dbReference type="Proteomes" id="UP000236291">
    <property type="component" value="Unassembled WGS sequence"/>
</dbReference>
<evidence type="ECO:0000313" key="2">
    <source>
        <dbReference type="Proteomes" id="UP000236291"/>
    </source>
</evidence>
<gene>
    <name evidence="1" type="ORF">L195_g050769</name>
</gene>